<evidence type="ECO:0000256" key="1">
    <source>
        <dbReference type="ARBA" id="ARBA00005662"/>
    </source>
</evidence>
<dbReference type="Gene3D" id="3.60.21.10">
    <property type="match status" value="1"/>
</dbReference>
<organism evidence="3 4">
    <name type="scientific">Actinomycetospora cinnamomea</name>
    <dbReference type="NCBI Taxonomy" id="663609"/>
    <lineage>
        <taxon>Bacteria</taxon>
        <taxon>Bacillati</taxon>
        <taxon>Actinomycetota</taxon>
        <taxon>Actinomycetes</taxon>
        <taxon>Pseudonocardiales</taxon>
        <taxon>Pseudonocardiaceae</taxon>
        <taxon>Actinomycetospora</taxon>
    </lineage>
</organism>
<keyword evidence="4" id="KW-1185">Reference proteome</keyword>
<dbReference type="EMBL" id="QEKW01000015">
    <property type="protein sequence ID" value="PVZ05329.1"/>
    <property type="molecule type" value="Genomic_DNA"/>
</dbReference>
<comment type="similarity">
    <text evidence="1">Belongs to the CapA family.</text>
</comment>
<accession>A0A2U1EZK5</accession>
<dbReference type="InterPro" id="IPR019079">
    <property type="entry name" value="Capsule_synth_CapA"/>
</dbReference>
<dbReference type="PANTHER" id="PTHR33393">
    <property type="entry name" value="POLYGLUTAMINE SYNTHESIS ACCESSORY PROTEIN RV0574C-RELATED"/>
    <property type="match status" value="1"/>
</dbReference>
<proteinExistence type="inferred from homology"/>
<evidence type="ECO:0000313" key="4">
    <source>
        <dbReference type="Proteomes" id="UP000245639"/>
    </source>
</evidence>
<evidence type="ECO:0000259" key="2">
    <source>
        <dbReference type="SMART" id="SM00854"/>
    </source>
</evidence>
<gene>
    <name evidence="3" type="ORF">C8D89_11534</name>
</gene>
<dbReference type="Proteomes" id="UP000245639">
    <property type="component" value="Unassembled WGS sequence"/>
</dbReference>
<dbReference type="SMART" id="SM00854">
    <property type="entry name" value="PGA_cap"/>
    <property type="match status" value="1"/>
</dbReference>
<dbReference type="InterPro" id="IPR029052">
    <property type="entry name" value="Metallo-depent_PP-like"/>
</dbReference>
<dbReference type="SUPFAM" id="SSF56300">
    <property type="entry name" value="Metallo-dependent phosphatases"/>
    <property type="match status" value="1"/>
</dbReference>
<feature type="domain" description="Capsule synthesis protein CapA" evidence="2">
    <location>
        <begin position="12"/>
        <end position="293"/>
    </location>
</feature>
<protein>
    <submittedName>
        <fullName evidence="3">Poly-gamma-glutamate synthesis protein (Capsule biosynthesis protein)</fullName>
    </submittedName>
</protein>
<dbReference type="OrthoDB" id="9810718at2"/>
<dbReference type="CDD" id="cd07381">
    <property type="entry name" value="MPP_CapA"/>
    <property type="match status" value="1"/>
</dbReference>
<dbReference type="RefSeq" id="WP_116710349.1">
    <property type="nucleotide sequence ID" value="NZ_QEKW01000015.1"/>
</dbReference>
<dbReference type="AlphaFoldDB" id="A0A2U1EZK5"/>
<dbReference type="PANTHER" id="PTHR33393:SF11">
    <property type="entry name" value="POLYGLUTAMINE SYNTHESIS ACCESSORY PROTEIN RV0574C-RELATED"/>
    <property type="match status" value="1"/>
</dbReference>
<evidence type="ECO:0000313" key="3">
    <source>
        <dbReference type="EMBL" id="PVZ05329.1"/>
    </source>
</evidence>
<dbReference type="InterPro" id="IPR052169">
    <property type="entry name" value="CW_Biosynth-Accessory"/>
</dbReference>
<comment type="caution">
    <text evidence="3">The sequence shown here is derived from an EMBL/GenBank/DDBJ whole genome shotgun (WGS) entry which is preliminary data.</text>
</comment>
<dbReference type="Pfam" id="PF09587">
    <property type="entry name" value="PGA_cap"/>
    <property type="match status" value="1"/>
</dbReference>
<sequence length="375" mass="40918">MTAVTDHGNVLTLLLCGDVMTGRGVDQILPHPVDPRLREEYVDDARTYVDLAEKLNGPIARPVDYSWPWGDALPMMEELAPDVRLINLETSITSDGDFAPGKTVHYRMSPDNIGCLTVARLDACGLANNHVLDFGPRGLDDTLDALARAGLHAAGAGRDADAAARPAILSVPGDGRVLFSSGGMESSGVPRRWAATTDRAGVSFVPDLSNRVAAATAARACELKRPGDIVVVSLHWGSNWGYRLSAAQVRFARRLIDGGVDIVFGHSSHHPRPLEVYRRKLILYGCGDVINDYEGIRGHEAYRDDLRLLYLASVDVGSGHLTFLRMLPMQARNMRLRHASTTDVDWLRSALEHTSRQFTTRVDREAGGTLALHVT</sequence>
<name>A0A2U1EZK5_9PSEU</name>
<reference evidence="3 4" key="1">
    <citation type="submission" date="2018-04" db="EMBL/GenBank/DDBJ databases">
        <title>Genomic Encyclopedia of Type Strains, Phase IV (KMG-IV): sequencing the most valuable type-strain genomes for metagenomic binning, comparative biology and taxonomic classification.</title>
        <authorList>
            <person name="Goeker M."/>
        </authorList>
    </citation>
    <scope>NUCLEOTIDE SEQUENCE [LARGE SCALE GENOMIC DNA]</scope>
    <source>
        <strain evidence="3 4">DSM 45771</strain>
    </source>
</reference>